<dbReference type="Pfam" id="PF00528">
    <property type="entry name" value="BPD_transp_1"/>
    <property type="match status" value="1"/>
</dbReference>
<name>A0ABY7YMA5_9HYPH</name>
<dbReference type="InterPro" id="IPR000515">
    <property type="entry name" value="MetI-like"/>
</dbReference>
<organism evidence="11 12">
    <name type="scientific">Devosia algicola</name>
    <dbReference type="NCBI Taxonomy" id="3026418"/>
    <lineage>
        <taxon>Bacteria</taxon>
        <taxon>Pseudomonadati</taxon>
        <taxon>Pseudomonadota</taxon>
        <taxon>Alphaproteobacteria</taxon>
        <taxon>Hyphomicrobiales</taxon>
        <taxon>Devosiaceae</taxon>
        <taxon>Devosia</taxon>
    </lineage>
</organism>
<keyword evidence="4 9" id="KW-0812">Transmembrane</keyword>
<evidence type="ECO:0000256" key="2">
    <source>
        <dbReference type="ARBA" id="ARBA00022448"/>
    </source>
</evidence>
<evidence type="ECO:0000256" key="4">
    <source>
        <dbReference type="ARBA" id="ARBA00022692"/>
    </source>
</evidence>
<feature type="transmembrane region" description="Helical" evidence="9">
    <location>
        <begin position="87"/>
        <end position="111"/>
    </location>
</feature>
<dbReference type="PANTHER" id="PTHR43386">
    <property type="entry name" value="OLIGOPEPTIDE TRANSPORT SYSTEM PERMEASE PROTEIN APPC"/>
    <property type="match status" value="1"/>
</dbReference>
<keyword evidence="6" id="KW-0653">Protein transport</keyword>
<dbReference type="CDD" id="cd06261">
    <property type="entry name" value="TM_PBP2"/>
    <property type="match status" value="1"/>
</dbReference>
<sequence>MTLRQPATYWADQVYSATHWSILANTNRWWIDFVIVFGALSLASWPYYARLIRGTVLSLSSEDYVLAARAIGVPDIRIMTHHILPNAIGPIIVLSTYQFGAAIVAEAGLSFLGVGVQPPNTSWGSMLSRGWQLWTIAPHVMFAPAIAVALIRITFNFLGDGLNDALNPKYSKGGK</sequence>
<evidence type="ECO:0000256" key="3">
    <source>
        <dbReference type="ARBA" id="ARBA00022475"/>
    </source>
</evidence>
<feature type="transmembrane region" description="Helical" evidence="9">
    <location>
        <begin position="29"/>
        <end position="48"/>
    </location>
</feature>
<evidence type="ECO:0000313" key="11">
    <source>
        <dbReference type="EMBL" id="WDR02184.1"/>
    </source>
</evidence>
<protein>
    <submittedName>
        <fullName evidence="11">ABC transporter permease</fullName>
    </submittedName>
</protein>
<feature type="transmembrane region" description="Helical" evidence="9">
    <location>
        <begin position="131"/>
        <end position="151"/>
    </location>
</feature>
<keyword evidence="2 9" id="KW-0813">Transport</keyword>
<feature type="domain" description="ABC transmembrane type-1" evidence="10">
    <location>
        <begin position="1"/>
        <end position="159"/>
    </location>
</feature>
<evidence type="ECO:0000256" key="9">
    <source>
        <dbReference type="RuleBase" id="RU363032"/>
    </source>
</evidence>
<evidence type="ECO:0000313" key="12">
    <source>
        <dbReference type="Proteomes" id="UP001220530"/>
    </source>
</evidence>
<evidence type="ECO:0000256" key="5">
    <source>
        <dbReference type="ARBA" id="ARBA00022856"/>
    </source>
</evidence>
<keyword evidence="8 9" id="KW-0472">Membrane</keyword>
<evidence type="ECO:0000256" key="1">
    <source>
        <dbReference type="ARBA" id="ARBA00004651"/>
    </source>
</evidence>
<comment type="subcellular location">
    <subcellularLocation>
        <location evidence="1 9">Cell membrane</location>
        <topology evidence="1 9">Multi-pass membrane protein</topology>
    </subcellularLocation>
</comment>
<keyword evidence="5" id="KW-0571">Peptide transport</keyword>
<evidence type="ECO:0000256" key="7">
    <source>
        <dbReference type="ARBA" id="ARBA00022989"/>
    </source>
</evidence>
<dbReference type="InterPro" id="IPR050366">
    <property type="entry name" value="BP-dependent_transpt_permease"/>
</dbReference>
<dbReference type="EMBL" id="CP118246">
    <property type="protein sequence ID" value="WDR02184.1"/>
    <property type="molecule type" value="Genomic_DNA"/>
</dbReference>
<dbReference type="SUPFAM" id="SSF161098">
    <property type="entry name" value="MetI-like"/>
    <property type="match status" value="1"/>
</dbReference>
<dbReference type="PANTHER" id="PTHR43386:SF1">
    <property type="entry name" value="D,D-DIPEPTIDE TRANSPORT SYSTEM PERMEASE PROTEIN DDPC-RELATED"/>
    <property type="match status" value="1"/>
</dbReference>
<evidence type="ECO:0000256" key="6">
    <source>
        <dbReference type="ARBA" id="ARBA00022927"/>
    </source>
</evidence>
<keyword evidence="7 9" id="KW-1133">Transmembrane helix</keyword>
<keyword evidence="3" id="KW-1003">Cell membrane</keyword>
<reference evidence="11 12" key="1">
    <citation type="submission" date="2023-02" db="EMBL/GenBank/DDBJ databases">
        <title>Devosia algicola sp. nov., isolated from the phycosphere of marine algae.</title>
        <authorList>
            <person name="Kim J.M."/>
            <person name="Lee J.K."/>
            <person name="Choi B.J."/>
            <person name="Bayburt H."/>
            <person name="Jeon C.O."/>
        </authorList>
    </citation>
    <scope>NUCLEOTIDE SEQUENCE [LARGE SCALE GENOMIC DNA]</scope>
    <source>
        <strain evidence="11 12">G20-9</strain>
    </source>
</reference>
<dbReference type="PROSITE" id="PS50928">
    <property type="entry name" value="ABC_TM1"/>
    <property type="match status" value="1"/>
</dbReference>
<evidence type="ECO:0000259" key="10">
    <source>
        <dbReference type="PROSITE" id="PS50928"/>
    </source>
</evidence>
<accession>A0ABY7YMA5</accession>
<dbReference type="InterPro" id="IPR035906">
    <property type="entry name" value="MetI-like_sf"/>
</dbReference>
<keyword evidence="12" id="KW-1185">Reference proteome</keyword>
<dbReference type="Proteomes" id="UP001220530">
    <property type="component" value="Chromosome"/>
</dbReference>
<evidence type="ECO:0000256" key="8">
    <source>
        <dbReference type="ARBA" id="ARBA00023136"/>
    </source>
</evidence>
<dbReference type="Gene3D" id="1.10.3720.10">
    <property type="entry name" value="MetI-like"/>
    <property type="match status" value="1"/>
</dbReference>
<comment type="similarity">
    <text evidence="9">Belongs to the binding-protein-dependent transport system permease family.</text>
</comment>
<proteinExistence type="inferred from homology"/>
<gene>
    <name evidence="11" type="ORF">PSQ19_16260</name>
</gene>